<accession>A0A1M6BU40</accession>
<dbReference type="AlphaFoldDB" id="A0A1M6BU40"/>
<keyword evidence="1" id="KW-0812">Transmembrane</keyword>
<feature type="transmembrane region" description="Helical" evidence="1">
    <location>
        <begin position="171"/>
        <end position="192"/>
    </location>
</feature>
<dbReference type="OrthoDB" id="4966203at2"/>
<feature type="transmembrane region" description="Helical" evidence="1">
    <location>
        <begin position="97"/>
        <end position="118"/>
    </location>
</feature>
<evidence type="ECO:0000256" key="1">
    <source>
        <dbReference type="SAM" id="Phobius"/>
    </source>
</evidence>
<keyword evidence="1" id="KW-0472">Membrane</keyword>
<dbReference type="EMBL" id="FQXJ01000019">
    <property type="protein sequence ID" value="SHI52275.1"/>
    <property type="molecule type" value="Genomic_DNA"/>
</dbReference>
<dbReference type="Proteomes" id="UP000183954">
    <property type="component" value="Unassembled WGS sequence"/>
</dbReference>
<feature type="transmembrane region" description="Helical" evidence="1">
    <location>
        <begin position="130"/>
        <end position="151"/>
    </location>
</feature>
<feature type="transmembrane region" description="Helical" evidence="1">
    <location>
        <begin position="7"/>
        <end position="25"/>
    </location>
</feature>
<feature type="transmembrane region" description="Helical" evidence="1">
    <location>
        <begin position="69"/>
        <end position="91"/>
    </location>
</feature>
<proteinExistence type="predicted"/>
<evidence type="ECO:0000313" key="3">
    <source>
        <dbReference type="Proteomes" id="UP000183954"/>
    </source>
</evidence>
<name>A0A1M6BU40_9FIRM</name>
<sequence length="200" mass="23293">MNNQYSTLSLGMALFFEIILIYTAIEDIAFRQWKNLSLAMLAVVCLIFPFIVTRIANQRNILLPSGFQTIALVFIFFAQFLGEIKNFYVIFWWWDLFLHAIFGSYAVIIALYLIEGIFKKRQEISEQRFRLFAVIVAFSVAIALGTLWEMFEFIGDYLFNTNMVKGGLEDTSMDLLVKIAAAFCTAIFYYYFHGLKHKER</sequence>
<keyword evidence="1" id="KW-1133">Transmembrane helix</keyword>
<gene>
    <name evidence="2" type="ORF">SAMN02746098_04237</name>
</gene>
<dbReference type="RefSeq" id="WP_073031945.1">
    <property type="nucleotide sequence ID" value="NZ_FQXJ01000019.1"/>
</dbReference>
<keyword evidence="3" id="KW-1185">Reference proteome</keyword>
<feature type="transmembrane region" description="Helical" evidence="1">
    <location>
        <begin position="37"/>
        <end position="57"/>
    </location>
</feature>
<organism evidence="2 3">
    <name type="scientific">Desulfosporosinus lacus DSM 15449</name>
    <dbReference type="NCBI Taxonomy" id="1121420"/>
    <lineage>
        <taxon>Bacteria</taxon>
        <taxon>Bacillati</taxon>
        <taxon>Bacillota</taxon>
        <taxon>Clostridia</taxon>
        <taxon>Eubacteriales</taxon>
        <taxon>Desulfitobacteriaceae</taxon>
        <taxon>Desulfosporosinus</taxon>
    </lineage>
</organism>
<reference evidence="3" key="1">
    <citation type="submission" date="2016-11" db="EMBL/GenBank/DDBJ databases">
        <authorList>
            <person name="Varghese N."/>
            <person name="Submissions S."/>
        </authorList>
    </citation>
    <scope>NUCLEOTIDE SEQUENCE [LARGE SCALE GENOMIC DNA]</scope>
    <source>
        <strain evidence="3">DSM 15449</strain>
    </source>
</reference>
<dbReference type="STRING" id="1121420.SAMN02746098_04237"/>
<protein>
    <submittedName>
        <fullName evidence="2">Uncharacterized protein</fullName>
    </submittedName>
</protein>
<evidence type="ECO:0000313" key="2">
    <source>
        <dbReference type="EMBL" id="SHI52275.1"/>
    </source>
</evidence>
<dbReference type="InterPro" id="IPR014509">
    <property type="entry name" value="YjdF-like"/>
</dbReference>
<dbReference type="Pfam" id="PF09997">
    <property type="entry name" value="DUF2238"/>
    <property type="match status" value="1"/>
</dbReference>